<reference evidence="3" key="1">
    <citation type="submission" date="2025-08" db="UniProtKB">
        <authorList>
            <consortium name="RefSeq"/>
        </authorList>
    </citation>
    <scope>IDENTIFICATION</scope>
    <source>
        <tissue evidence="3">Seedling</tissue>
    </source>
</reference>
<feature type="compositionally biased region" description="Polar residues" evidence="1">
    <location>
        <begin position="28"/>
        <end position="44"/>
    </location>
</feature>
<dbReference type="AlphaFoldDB" id="A0A6P4APC9"/>
<feature type="region of interest" description="Disordered" evidence="1">
    <location>
        <begin position="1"/>
        <end position="58"/>
    </location>
</feature>
<accession>A0A6P4APC9</accession>
<proteinExistence type="predicted"/>
<sequence>MEENRKQQLAISSSKPPASDEVAPSFAGNDNYNGDETKAITSPDQFMEGPQSGESTHENPTILRLEELTSMDPTAEVGFEIADSVGVLKLTNSSNPEMERAAEKASRGARLLQEGAKLVTESQQILGSATFHGQSDACCDLETVEYDLVEGCYTLCLEIGQGGGIEELQAGYSEALVNHGVYASVKSQLASGKGTKIQTSSSAQAASQTQGTNKNGAA</sequence>
<organism evidence="2 3">
    <name type="scientific">Ziziphus jujuba</name>
    <name type="common">Chinese jujube</name>
    <name type="synonym">Ziziphus sativa</name>
    <dbReference type="NCBI Taxonomy" id="326968"/>
    <lineage>
        <taxon>Eukaryota</taxon>
        <taxon>Viridiplantae</taxon>
        <taxon>Streptophyta</taxon>
        <taxon>Embryophyta</taxon>
        <taxon>Tracheophyta</taxon>
        <taxon>Spermatophyta</taxon>
        <taxon>Magnoliopsida</taxon>
        <taxon>eudicotyledons</taxon>
        <taxon>Gunneridae</taxon>
        <taxon>Pentapetalae</taxon>
        <taxon>rosids</taxon>
        <taxon>fabids</taxon>
        <taxon>Rosales</taxon>
        <taxon>Rhamnaceae</taxon>
        <taxon>Paliureae</taxon>
        <taxon>Ziziphus</taxon>
    </lineage>
</organism>
<dbReference type="KEGG" id="zju:107430874"/>
<feature type="compositionally biased region" description="Low complexity" evidence="1">
    <location>
        <begin position="198"/>
        <end position="210"/>
    </location>
</feature>
<evidence type="ECO:0000313" key="3">
    <source>
        <dbReference type="RefSeq" id="XP_015897230.3"/>
    </source>
</evidence>
<feature type="compositionally biased region" description="Polar residues" evidence="1">
    <location>
        <begin position="7"/>
        <end position="16"/>
    </location>
</feature>
<keyword evidence="2" id="KW-1185">Reference proteome</keyword>
<dbReference type="InParanoid" id="A0A6P4APC9"/>
<evidence type="ECO:0000256" key="1">
    <source>
        <dbReference type="SAM" id="MobiDB-lite"/>
    </source>
</evidence>
<dbReference type="Proteomes" id="UP001652623">
    <property type="component" value="Chromosome 6"/>
</dbReference>
<evidence type="ECO:0000313" key="2">
    <source>
        <dbReference type="Proteomes" id="UP001652623"/>
    </source>
</evidence>
<name>A0A6P4APC9_ZIZJJ</name>
<protein>
    <submittedName>
        <fullName evidence="3">Uncharacterized protein LOC107430874</fullName>
    </submittedName>
</protein>
<feature type="region of interest" description="Disordered" evidence="1">
    <location>
        <begin position="198"/>
        <end position="218"/>
    </location>
</feature>
<dbReference type="GeneID" id="107430874"/>
<dbReference type="RefSeq" id="XP_015897230.3">
    <property type="nucleotide sequence ID" value="XM_016041744.4"/>
</dbReference>
<gene>
    <name evidence="3" type="primary">LOC107430874</name>
</gene>